<evidence type="ECO:0000313" key="5">
    <source>
        <dbReference type="Proteomes" id="UP000596661"/>
    </source>
</evidence>
<dbReference type="Pfam" id="PF00078">
    <property type="entry name" value="RVT_1"/>
    <property type="match status" value="1"/>
</dbReference>
<evidence type="ECO:0000259" key="3">
    <source>
        <dbReference type="PROSITE" id="PS50878"/>
    </source>
</evidence>
<name>A0A803PMD0_CANSA</name>
<dbReference type="GO" id="GO:0003676">
    <property type="term" value="F:nucleic acid binding"/>
    <property type="evidence" value="ECO:0007669"/>
    <property type="project" value="InterPro"/>
</dbReference>
<dbReference type="Pfam" id="PF14111">
    <property type="entry name" value="DUF4283"/>
    <property type="match status" value="1"/>
</dbReference>
<dbReference type="InterPro" id="IPR036397">
    <property type="entry name" value="RNaseH_sf"/>
</dbReference>
<evidence type="ECO:0000313" key="4">
    <source>
        <dbReference type="EnsemblPlants" id="cds.evm.model.05.1687"/>
    </source>
</evidence>
<keyword evidence="1" id="KW-0479">Metal-binding</keyword>
<dbReference type="GO" id="GO:0009807">
    <property type="term" value="P:lignan biosynthetic process"/>
    <property type="evidence" value="ECO:0007669"/>
    <property type="project" value="UniProtKB-ARBA"/>
</dbReference>
<dbReference type="InterPro" id="IPR043502">
    <property type="entry name" value="DNA/RNA_pol_sf"/>
</dbReference>
<dbReference type="InterPro" id="IPR036691">
    <property type="entry name" value="Endo/exonu/phosph_ase_sf"/>
</dbReference>
<evidence type="ECO:0000256" key="1">
    <source>
        <dbReference type="PROSITE-ProRule" id="PRU00047"/>
    </source>
</evidence>
<dbReference type="Pfam" id="PF13966">
    <property type="entry name" value="zf-RVT"/>
    <property type="match status" value="1"/>
</dbReference>
<dbReference type="SUPFAM" id="SSF56219">
    <property type="entry name" value="DNase I-like"/>
    <property type="match status" value="1"/>
</dbReference>
<reference evidence="4" key="2">
    <citation type="submission" date="2021-03" db="UniProtKB">
        <authorList>
            <consortium name="EnsemblPlants"/>
        </authorList>
    </citation>
    <scope>IDENTIFICATION</scope>
</reference>
<dbReference type="PANTHER" id="PTHR33116">
    <property type="entry name" value="REVERSE TRANSCRIPTASE ZINC-BINDING DOMAIN-CONTAINING PROTEIN-RELATED-RELATED"/>
    <property type="match status" value="1"/>
</dbReference>
<keyword evidence="1" id="KW-0863">Zinc-finger</keyword>
<dbReference type="Gene3D" id="3.90.25.10">
    <property type="entry name" value="UDP-galactose 4-epimerase, domain 1"/>
    <property type="match status" value="1"/>
</dbReference>
<dbReference type="EnsemblPlants" id="evm.model.05.1687">
    <property type="protein sequence ID" value="cds.evm.model.05.1687"/>
    <property type="gene ID" value="evm.TU.05.1687"/>
</dbReference>
<feature type="domain" description="CCHC-type" evidence="2">
    <location>
        <begin position="215"/>
        <end position="228"/>
    </location>
</feature>
<evidence type="ECO:0008006" key="6">
    <source>
        <dbReference type="Google" id="ProtNLM"/>
    </source>
</evidence>
<dbReference type="InterPro" id="IPR002156">
    <property type="entry name" value="RNaseH_domain"/>
</dbReference>
<dbReference type="SUPFAM" id="SSF53098">
    <property type="entry name" value="Ribonuclease H-like"/>
    <property type="match status" value="1"/>
</dbReference>
<dbReference type="InterPro" id="IPR001878">
    <property type="entry name" value="Znf_CCHC"/>
</dbReference>
<dbReference type="Pfam" id="PF13456">
    <property type="entry name" value="RVT_3"/>
    <property type="match status" value="1"/>
</dbReference>
<dbReference type="CDD" id="cd06222">
    <property type="entry name" value="RNase_H_like"/>
    <property type="match status" value="1"/>
</dbReference>
<dbReference type="GO" id="GO:0004523">
    <property type="term" value="F:RNA-DNA hybrid ribonuclease activity"/>
    <property type="evidence" value="ECO:0007669"/>
    <property type="project" value="InterPro"/>
</dbReference>
<organism evidence="4 5">
    <name type="scientific">Cannabis sativa</name>
    <name type="common">Hemp</name>
    <name type="synonym">Marijuana</name>
    <dbReference type="NCBI Taxonomy" id="3483"/>
    <lineage>
        <taxon>Eukaryota</taxon>
        <taxon>Viridiplantae</taxon>
        <taxon>Streptophyta</taxon>
        <taxon>Embryophyta</taxon>
        <taxon>Tracheophyta</taxon>
        <taxon>Spermatophyta</taxon>
        <taxon>Magnoliopsida</taxon>
        <taxon>eudicotyledons</taxon>
        <taxon>Gunneridae</taxon>
        <taxon>Pentapetalae</taxon>
        <taxon>rosids</taxon>
        <taxon>fabids</taxon>
        <taxon>Rosales</taxon>
        <taxon>Cannabaceae</taxon>
        <taxon>Cannabis</taxon>
    </lineage>
</organism>
<protein>
    <recommendedName>
        <fullName evidence="6">Reverse transcriptase</fullName>
    </recommendedName>
</protein>
<dbReference type="Proteomes" id="UP000596661">
    <property type="component" value="Chromosome 5"/>
</dbReference>
<dbReference type="EMBL" id="UZAU01000542">
    <property type="status" value="NOT_ANNOTATED_CDS"/>
    <property type="molecule type" value="Genomic_DNA"/>
</dbReference>
<accession>A0A803PMD0</accession>
<dbReference type="InterPro" id="IPR000477">
    <property type="entry name" value="RT_dom"/>
</dbReference>
<dbReference type="InterPro" id="IPR012337">
    <property type="entry name" value="RNaseH-like_sf"/>
</dbReference>
<reference evidence="4" key="1">
    <citation type="submission" date="2018-11" db="EMBL/GenBank/DDBJ databases">
        <authorList>
            <person name="Grassa J C."/>
        </authorList>
    </citation>
    <scope>NUCLEOTIDE SEQUENCE [LARGE SCALE GENOMIC DNA]</scope>
</reference>
<dbReference type="SUPFAM" id="SSF51735">
    <property type="entry name" value="NAD(P)-binding Rossmann-fold domains"/>
    <property type="match status" value="1"/>
</dbReference>
<dbReference type="GO" id="GO:0008270">
    <property type="term" value="F:zinc ion binding"/>
    <property type="evidence" value="ECO:0007669"/>
    <property type="project" value="UniProtKB-KW"/>
</dbReference>
<dbReference type="InterPro" id="IPR036291">
    <property type="entry name" value="NAD(P)-bd_dom_sf"/>
</dbReference>
<evidence type="ECO:0000259" key="2">
    <source>
        <dbReference type="PROSITE" id="PS50158"/>
    </source>
</evidence>
<dbReference type="PROSITE" id="PS50158">
    <property type="entry name" value="ZF_CCHC"/>
    <property type="match status" value="1"/>
</dbReference>
<dbReference type="SUPFAM" id="SSF56672">
    <property type="entry name" value="DNA/RNA polymerases"/>
    <property type="match status" value="1"/>
</dbReference>
<dbReference type="Pfam" id="PF05368">
    <property type="entry name" value="NmrA"/>
    <property type="match status" value="1"/>
</dbReference>
<sequence length="1972" mass="225797">MPQTPDQIMDDLLDRTSNLRVEEEDGWEINEARESEVGKYCLMGRFCSNKSVNRVLIRTILGRVWGLAEVDWGVKIKKINTEATFLVFSFKNANDLNRILNKSPWMLNNGVLILQRFLKMPTKWEEELNRFPLNGRVLNLPTKSITRKNMVRLASMAGEVIDIQSEDVTKITMNGFFWFKVWISIEKPLCPGFLFPFSGGHVWLPFRYEKLPFMCFSCGKVGHDYRSCGQNPVEIKTKEGTSSKAFGAWLKIDEKSMGQRERQTKGKSVDKGIRHMNTLRDDSEGGVQRSLNLEPMADFLTLNDRDNPCGAMGNPSLPRNTNEKPPNLEVPVSNSSLSFDCLNLMNALDVKRVAKEGVREGSSGLKRRAEFWDSLNKEDGLGKDSGKRLHREELSVVHSEEGSVWNDIPITFGKASEKGKVGRPKKIVARRNRKDDTKLKNQAVDTMKDLTGKVENSWEEKLPGDISSLKDLDSGGLGNPWTLKTLCSHVKDHHPGMIFLSETRLNEVAMERIRIVLGFEGCFVVAAKGKSGGLALLWKEPFEVEVKSFTVSHIDAMVENGLGFCWRFTGFYGSPDPGGRKNSWALMERLRDLIQGAWVCGGDFNEIVKSNEKKGGCLKHDYLMSDFRKAISYCNFKEIRLEGGEFTWCNGRQNSLVFEKLDRVLANPNWNKRFNVSKVSLLPWWNSDHRPLILTFSSNKNLSKTTPKWRSRFHYEQAWAEEEECGKIIEAIWFDGSNWGSPQGLRERINRCGEILKDWNKDKKAELGAKTKKLKEELKIISSSDGEIDWKLRRRIERDLNVAEEKQEILWKQRSRALWLSHGDRNTKYFHHKASQRKKKNTISGLFDEQMRWCKEDIEMEDIVVRYFSNLFSAPNRRPNMMETLNRCVPNRLSFNENAMLLEEFTKEEVKEAIDQIHPLKAPGRDGLPGLFYHTHWKDVGHEVITTCLEVLNKNMDCGCLNDTLLCLIPKVKDPKKVEEFRPLSLCNVVYKVISKCLANRMKLSMEKVISENQSAFIKGRQIQDNAILGFESLHCLKKGRFGNGRKMALKLDMSKAYDRVDWDFLEGMMKCLGYDDQWIRKIMGCVKTVTFSVLLNGEARGHIIPKRGLRQGDPLSPFLFLICAEGLSCLLDEASRANHLHGLRFGTLEKNLTHLLFADDSLIFMNASIEEGKALAEVLRVYSSLSGQCINLDKSNLCVGKKISKAEGLRLAAALGVTFIENHTKYLGLPAFVGKNKKEAFGLIRNKVWEKLQGWKMGLFSQAGREILIKSIIQAIPVYVMSCFRITKGLIREIQALIARFWWGSTTAKHEIHWGDWEKLCRDKWAGGMGFRDLEDFNQSLLAKQGWKLVTNTDSLFAQILKALYFPNSNFMEARLGSWCSNVWRGILWGRELLVKGMRWSVAKGNQVRINEDCWIPRGPPFILRTPAVVPPNTLVNSLIDEYGKWKEEDIVEKMHRDDIPWVLGIQPWRRVNEDRLIWHHTTRGDYTVASGYTLIQTEKKGAETSNRSMVKNWWKRVWHSKLNPKMKNFVWRVCHNWIPTKSELVKRGIKLDRTCTGCWSQVETIGHALWSCPRMKIVWKDTGFWHLFPKDLGLMSDLMEFLIYMESKCTTERFETFMGLSWLAWNQRNQRIFQHKETNLGSWIHWAVDYIDSVMQKTKSNSRKRLTGATHRWLAPPKGTFMLNCDAAFCNEKPGCAMAAVIRDSAGCLVAAEAGFQLGYGSVLLFECMAIRLGVRLIQRMQTKPYIINSDNLTAVNNLQSRQAPRADWGAPLIDIFSSNLLDGCVEIRFVNRECNMVAHSLAKWAITHNCNSFWSEDLPSCAAAILKAEKPDQLDKVVILGDGNTKVIFNKEQDIGIYSIRAVEDPRTLNKSLYIRPPANIYSFNQLVALWEKKIGKTLEKEYVPEDKLLKTIQESPIPINVILSINHSAFVKGDHTNFEIEPSFGVEASQLYPDVKYTTVDEYLNQFV</sequence>
<dbReference type="Gramene" id="evm.model.05.1687">
    <property type="protein sequence ID" value="cds.evm.model.05.1687"/>
    <property type="gene ID" value="evm.TU.05.1687"/>
</dbReference>
<dbReference type="Pfam" id="PF14392">
    <property type="entry name" value="zf-CCHC_4"/>
    <property type="match status" value="1"/>
</dbReference>
<dbReference type="InterPro" id="IPR005135">
    <property type="entry name" value="Endo/exonuclease/phosphatase"/>
</dbReference>
<dbReference type="InterPro" id="IPR025836">
    <property type="entry name" value="Zn_knuckle_CX2CX4HX4C"/>
</dbReference>
<dbReference type="PROSITE" id="PS50878">
    <property type="entry name" value="RT_POL"/>
    <property type="match status" value="1"/>
</dbReference>
<dbReference type="CDD" id="cd01650">
    <property type="entry name" value="RT_nLTR_like"/>
    <property type="match status" value="1"/>
</dbReference>
<dbReference type="Pfam" id="PF03372">
    <property type="entry name" value="Exo_endo_phos"/>
    <property type="match status" value="1"/>
</dbReference>
<feature type="domain" description="Reverse transcriptase" evidence="3">
    <location>
        <begin position="950"/>
        <end position="1232"/>
    </location>
</feature>
<dbReference type="InterPro" id="IPR025558">
    <property type="entry name" value="DUF4283"/>
</dbReference>
<dbReference type="InterPro" id="IPR044730">
    <property type="entry name" value="RNase_H-like_dom_plant"/>
</dbReference>
<keyword evidence="5" id="KW-1185">Reference proteome</keyword>
<dbReference type="InterPro" id="IPR008030">
    <property type="entry name" value="NmrA-like"/>
</dbReference>
<dbReference type="PANTHER" id="PTHR33116:SF86">
    <property type="entry name" value="REVERSE TRANSCRIPTASE DOMAIN-CONTAINING PROTEIN"/>
    <property type="match status" value="1"/>
</dbReference>
<keyword evidence="1" id="KW-0862">Zinc</keyword>
<dbReference type="Gene3D" id="3.30.420.10">
    <property type="entry name" value="Ribonuclease H-like superfamily/Ribonuclease H"/>
    <property type="match status" value="1"/>
</dbReference>
<dbReference type="Gene3D" id="3.60.10.10">
    <property type="entry name" value="Endonuclease/exonuclease/phosphatase"/>
    <property type="match status" value="1"/>
</dbReference>
<dbReference type="InterPro" id="IPR026960">
    <property type="entry name" value="RVT-Znf"/>
</dbReference>
<proteinExistence type="predicted"/>